<dbReference type="PANTHER" id="PTHR43318:SF1">
    <property type="entry name" value="POLYSACCHARIDE BIOSYNTHESIS PROTEIN EPSC-RELATED"/>
    <property type="match status" value="1"/>
</dbReference>
<dbReference type="SUPFAM" id="SSF51735">
    <property type="entry name" value="NAD(P)-binding Rossmann-fold domains"/>
    <property type="match status" value="2"/>
</dbReference>
<dbReference type="PANTHER" id="PTHR43318">
    <property type="entry name" value="UDP-N-ACETYLGLUCOSAMINE 4,6-DEHYDRATASE"/>
    <property type="match status" value="1"/>
</dbReference>
<gene>
    <name evidence="6" type="ORF">MNODULE_20615</name>
</gene>
<keyword evidence="7" id="KW-1185">Reference proteome</keyword>
<feature type="domain" description="Polysaccharide biosynthesis protein CapD-like" evidence="5">
    <location>
        <begin position="509"/>
        <end position="792"/>
    </location>
</feature>
<dbReference type="Proteomes" id="UP000534783">
    <property type="component" value="Unassembled WGS sequence"/>
</dbReference>
<comment type="caution">
    <text evidence="6">The sequence shown here is derived from an EMBL/GenBank/DDBJ whole genome shotgun (WGS) entry which is preliminary data.</text>
</comment>
<feature type="transmembrane region" description="Helical" evidence="3">
    <location>
        <begin position="237"/>
        <end position="256"/>
    </location>
</feature>
<evidence type="ECO:0000259" key="4">
    <source>
        <dbReference type="Pfam" id="PF02397"/>
    </source>
</evidence>
<comment type="similarity">
    <text evidence="1">Belongs to the polysaccharide synthase family.</text>
</comment>
<sequence>MLPVHEHALEKKTLIKKKCAKRMFNFGLSLAALILLAPVFILIAIVIKLTSRGPLFFTQERIGKNFAPFLIYKFRTVETLSGDPGQASCHRVTRIGSLLRSCKLDRLPQLINVLKGEMSLVGPRPELQKHVDLFRKDYETILSIRPGMTDFATIEIRDVSLLLSKVDDPEAYYINTVLPKKIKLAKQYVYQRSLALDVKILFTSVMALLLCLPFPFSKKEGAEKKTIKEVIEKYRKGIIIFIHAMAILLSNCFAFLLRFDGKVSPNEINLLIVTLPIVLLMRLFALQYFGLNQGLWRYASIQDLIDLGWAILASSIGIWGGITFLSINGYPQSVILIDAILLFLLLAGFRVTKRVYSVLTQIEIGARRVLIIGAGNAGELVARDMMQNPSYNRQPIAFIDDDPKKISSKIHSIPVMGNSNQLERVVQTLHPDEILIAIPSAGQKQLKGIISRCKSFGIPIKFLPSLTGLLGGKVSITDIRNLDIEDLIGRREIEIYDPQVEFKIKDKRILITGAGGSIGSELCRQVAAFRPELLILFERSENNLHHIQVELLDKFPGISLSVVLGDILDEEKLHQVFSMYRPHVIFHAAAYKHVPMMESHPLGAVQNNILGTYNVIQMADQYGAEDFVLISTDKAVQPTSVMGATKRVAEMLVRYFNQQSKTRLVSVRFGNVLESNGSVVPLFRAQIKKGGPVTVTHPDIKRYFITIQEAVQLVLHAAVLGEGGETFVLDMGDPIKVIDIARTMIILSGFSPDEDIPIQIVGLRPAEKLVEGLFEEAEKVTQTRHEKIRVAQNGKVTDELMSYVKKFASMDHETDPNEIKITLKELIPTYQNDSLPSHASSKTPSAWDDASPNNSLFPAPTRPPSSETPLYH</sequence>
<feature type="transmembrane region" description="Helical" evidence="3">
    <location>
        <begin position="26"/>
        <end position="47"/>
    </location>
</feature>
<proteinExistence type="inferred from homology"/>
<evidence type="ECO:0000256" key="3">
    <source>
        <dbReference type="SAM" id="Phobius"/>
    </source>
</evidence>
<dbReference type="EMBL" id="VTOW01000005">
    <property type="protein sequence ID" value="NKE73162.1"/>
    <property type="molecule type" value="Genomic_DNA"/>
</dbReference>
<feature type="region of interest" description="Disordered" evidence="2">
    <location>
        <begin position="834"/>
        <end position="872"/>
    </location>
</feature>
<accession>A0A7X6DTW3</accession>
<protein>
    <submittedName>
        <fullName evidence="6">NAD-dependent epimerase/dehydratase family protein</fullName>
    </submittedName>
</protein>
<evidence type="ECO:0000313" key="6">
    <source>
        <dbReference type="EMBL" id="NKE73162.1"/>
    </source>
</evidence>
<dbReference type="Pfam" id="PF02397">
    <property type="entry name" value="Bac_transf"/>
    <property type="match status" value="1"/>
</dbReference>
<evidence type="ECO:0000313" key="7">
    <source>
        <dbReference type="Proteomes" id="UP000534783"/>
    </source>
</evidence>
<reference evidence="6 7" key="1">
    <citation type="journal article" date="2020" name="Nature">
        <title>Bacterial chemolithoautotrophy via manganese oxidation.</title>
        <authorList>
            <person name="Yu H."/>
            <person name="Leadbetter J.R."/>
        </authorList>
    </citation>
    <scope>NUCLEOTIDE SEQUENCE [LARGE SCALE GENOMIC DNA]</scope>
    <source>
        <strain evidence="6 7">Mn-1</strain>
    </source>
</reference>
<feature type="compositionally biased region" description="Polar residues" evidence="2">
    <location>
        <begin position="834"/>
        <end position="844"/>
    </location>
</feature>
<keyword evidence="3" id="KW-0472">Membrane</keyword>
<feature type="transmembrane region" description="Helical" evidence="3">
    <location>
        <begin position="307"/>
        <end position="327"/>
    </location>
</feature>
<dbReference type="InterPro" id="IPR051203">
    <property type="entry name" value="Polysaccharide_Synthase-Rel"/>
</dbReference>
<name>A0A7X6DTW3_9BACT</name>
<keyword evidence="3" id="KW-0812">Transmembrane</keyword>
<dbReference type="Pfam" id="PF02719">
    <property type="entry name" value="Polysacc_synt_2"/>
    <property type="match status" value="1"/>
</dbReference>
<organism evidence="6 7">
    <name type="scientific">Candidatus Manganitrophus noduliformans</name>
    <dbReference type="NCBI Taxonomy" id="2606439"/>
    <lineage>
        <taxon>Bacteria</taxon>
        <taxon>Pseudomonadati</taxon>
        <taxon>Nitrospirota</taxon>
        <taxon>Nitrospiria</taxon>
        <taxon>Candidatus Troglogloeales</taxon>
        <taxon>Candidatus Manganitrophaceae</taxon>
        <taxon>Candidatus Manganitrophus</taxon>
    </lineage>
</organism>
<evidence type="ECO:0000256" key="2">
    <source>
        <dbReference type="SAM" id="MobiDB-lite"/>
    </source>
</evidence>
<dbReference type="RefSeq" id="WP_168063100.1">
    <property type="nucleotide sequence ID" value="NZ_VTOW01000005.1"/>
</dbReference>
<dbReference type="InterPro" id="IPR036291">
    <property type="entry name" value="NAD(P)-bd_dom_sf"/>
</dbReference>
<feature type="transmembrane region" description="Helical" evidence="3">
    <location>
        <begin position="333"/>
        <end position="351"/>
    </location>
</feature>
<evidence type="ECO:0000259" key="5">
    <source>
        <dbReference type="Pfam" id="PF02719"/>
    </source>
</evidence>
<dbReference type="Gene3D" id="3.40.50.720">
    <property type="entry name" value="NAD(P)-binding Rossmann-like Domain"/>
    <property type="match status" value="2"/>
</dbReference>
<keyword evidence="3" id="KW-1133">Transmembrane helix</keyword>
<dbReference type="CDD" id="cd05237">
    <property type="entry name" value="UDP_invert_4-6DH_SDR_e"/>
    <property type="match status" value="1"/>
</dbReference>
<feature type="transmembrane region" description="Helical" evidence="3">
    <location>
        <begin position="268"/>
        <end position="286"/>
    </location>
</feature>
<evidence type="ECO:0000256" key="1">
    <source>
        <dbReference type="ARBA" id="ARBA00007430"/>
    </source>
</evidence>
<feature type="domain" description="Bacterial sugar transferase" evidence="4">
    <location>
        <begin position="21"/>
        <end position="209"/>
    </location>
</feature>
<feature type="transmembrane region" description="Helical" evidence="3">
    <location>
        <begin position="198"/>
        <end position="216"/>
    </location>
</feature>
<dbReference type="InterPro" id="IPR003362">
    <property type="entry name" value="Bact_transf"/>
</dbReference>
<dbReference type="Pfam" id="PF13727">
    <property type="entry name" value="CoA_binding_3"/>
    <property type="match status" value="1"/>
</dbReference>
<dbReference type="AlphaFoldDB" id="A0A7X6DTW3"/>
<dbReference type="InterPro" id="IPR003869">
    <property type="entry name" value="Polysac_CapD-like"/>
</dbReference>